<evidence type="ECO:0000256" key="9">
    <source>
        <dbReference type="ARBA" id="ARBA00022989"/>
    </source>
</evidence>
<dbReference type="PANTHER" id="PTHR12646:SF0">
    <property type="entry name" value="DOL-P-MAN:MAN(5)GLCNAC(2)-PP-DOL ALPHA-1,3-MANNOSYLTRANSFERASE"/>
    <property type="match status" value="1"/>
</dbReference>
<dbReference type="Pfam" id="PF05208">
    <property type="entry name" value="ALG3"/>
    <property type="match status" value="1"/>
</dbReference>
<accession>A0A0D1ZZW0</accession>
<evidence type="ECO:0000256" key="12">
    <source>
        <dbReference type="ARBA" id="ARBA00049506"/>
    </source>
</evidence>
<organism evidence="15 16">
    <name type="scientific">Verruconis gallopava</name>
    <dbReference type="NCBI Taxonomy" id="253628"/>
    <lineage>
        <taxon>Eukaryota</taxon>
        <taxon>Fungi</taxon>
        <taxon>Dikarya</taxon>
        <taxon>Ascomycota</taxon>
        <taxon>Pezizomycotina</taxon>
        <taxon>Dothideomycetes</taxon>
        <taxon>Pleosporomycetidae</taxon>
        <taxon>Venturiales</taxon>
        <taxon>Sympoventuriaceae</taxon>
        <taxon>Verruconis</taxon>
    </lineage>
</organism>
<dbReference type="GO" id="GO:0052925">
    <property type="term" value="F:dol-P-Man:Man(5)GlcNAc(2)-PP-Dol alpha-1,3-mannosyltransferase activity"/>
    <property type="evidence" value="ECO:0007669"/>
    <property type="project" value="UniProtKB-EC"/>
</dbReference>
<evidence type="ECO:0000256" key="4">
    <source>
        <dbReference type="ARBA" id="ARBA00015561"/>
    </source>
</evidence>
<dbReference type="GeneID" id="27316715"/>
<feature type="transmembrane region" description="Helical" evidence="14">
    <location>
        <begin position="182"/>
        <end position="199"/>
    </location>
</feature>
<reference evidence="15 16" key="1">
    <citation type="submission" date="2015-01" db="EMBL/GenBank/DDBJ databases">
        <title>The Genome Sequence of Ochroconis gallopava CBS43764.</title>
        <authorList>
            <consortium name="The Broad Institute Genomics Platform"/>
            <person name="Cuomo C."/>
            <person name="de Hoog S."/>
            <person name="Gorbushina A."/>
            <person name="Stielow B."/>
            <person name="Teixiera M."/>
            <person name="Abouelleil A."/>
            <person name="Chapman S.B."/>
            <person name="Priest M."/>
            <person name="Young S.K."/>
            <person name="Wortman J."/>
            <person name="Nusbaum C."/>
            <person name="Birren B."/>
        </authorList>
    </citation>
    <scope>NUCLEOTIDE SEQUENCE [LARGE SCALE GENOMIC DNA]</scope>
    <source>
        <strain evidence="15 16">CBS 43764</strain>
    </source>
</reference>
<dbReference type="Proteomes" id="UP000053259">
    <property type="component" value="Unassembled WGS sequence"/>
</dbReference>
<evidence type="ECO:0000256" key="6">
    <source>
        <dbReference type="ARBA" id="ARBA00022679"/>
    </source>
</evidence>
<feature type="transmembrane region" description="Helical" evidence="14">
    <location>
        <begin position="20"/>
        <end position="39"/>
    </location>
</feature>
<keyword evidence="10 14" id="KW-0472">Membrane</keyword>
<evidence type="ECO:0000256" key="7">
    <source>
        <dbReference type="ARBA" id="ARBA00022692"/>
    </source>
</evidence>
<comment type="pathway">
    <text evidence="2 14">Protein modification; protein glycosylation.</text>
</comment>
<evidence type="ECO:0000256" key="13">
    <source>
        <dbReference type="ARBA" id="ARBA00093457"/>
    </source>
</evidence>
<keyword evidence="16" id="KW-1185">Reference proteome</keyword>
<feature type="transmembrane region" description="Helical" evidence="14">
    <location>
        <begin position="257"/>
        <end position="279"/>
    </location>
</feature>
<dbReference type="InterPro" id="IPR007873">
    <property type="entry name" value="Glycosyltransferase_ALG3"/>
</dbReference>
<feature type="transmembrane region" description="Helical" evidence="14">
    <location>
        <begin position="96"/>
        <end position="118"/>
    </location>
</feature>
<proteinExistence type="inferred from homology"/>
<keyword evidence="5 14" id="KW-0328">Glycosyltransferase</keyword>
<comment type="similarity">
    <text evidence="13">Belongs to the glycosyltransferase ALG3 family.</text>
</comment>
<protein>
    <recommendedName>
        <fullName evidence="4 14">Dol-P-Man:Man(5)GlcNAc(2)-PP-Dol alpha-1,3-mannosyltransferase</fullName>
        <ecNumber evidence="3 14">2.4.1.258</ecNumber>
    </recommendedName>
    <alternativeName>
        <fullName evidence="14">Dol-P-Man-dependent alpha(1-3)-mannosyltransferase</fullName>
    </alternativeName>
</protein>
<dbReference type="UniPathway" id="UPA00378"/>
<keyword evidence="8 14" id="KW-0256">Endoplasmic reticulum</keyword>
<evidence type="ECO:0000313" key="15">
    <source>
        <dbReference type="EMBL" id="KIV99564.1"/>
    </source>
</evidence>
<evidence type="ECO:0000256" key="2">
    <source>
        <dbReference type="ARBA" id="ARBA00004922"/>
    </source>
</evidence>
<dbReference type="EMBL" id="KN847575">
    <property type="protein sequence ID" value="KIV99564.1"/>
    <property type="molecule type" value="Genomic_DNA"/>
</dbReference>
<feature type="transmembrane region" description="Helical" evidence="14">
    <location>
        <begin position="139"/>
        <end position="162"/>
    </location>
</feature>
<evidence type="ECO:0000256" key="8">
    <source>
        <dbReference type="ARBA" id="ARBA00022824"/>
    </source>
</evidence>
<dbReference type="GO" id="GO:0005789">
    <property type="term" value="C:endoplasmic reticulum membrane"/>
    <property type="evidence" value="ECO:0007669"/>
    <property type="project" value="UniProtKB-SubCell"/>
</dbReference>
<dbReference type="FunCoup" id="A0A0D1ZZW0">
    <property type="interactions" value="652"/>
</dbReference>
<dbReference type="AlphaFoldDB" id="A0A0D1ZZW0"/>
<comment type="subcellular location">
    <subcellularLocation>
        <location evidence="1 14">Endoplasmic reticulum membrane</location>
        <topology evidence="1 14">Multi-pass membrane protein</topology>
    </subcellularLocation>
</comment>
<dbReference type="VEuPathDB" id="FungiDB:PV09_08742"/>
<evidence type="ECO:0000256" key="14">
    <source>
        <dbReference type="RuleBase" id="RU364047"/>
    </source>
</evidence>
<gene>
    <name evidence="15" type="ORF">PV09_08742</name>
</gene>
<sequence length="419" mass="48238">MESIKSLFLIAKDPKQTRWVSPLLIAGDAVLCLAIIWKIPYTEIDWVTYMQQIDAYVKGEKNYYKIEGDTGPLVYPGLHVYIYRILHALTNRGQNIVVGQVLFALVYLATLAVVMACYRRAKVPPYVFPLLVLSKRLHSIYMLRLFNDCFAVLFLWLTIYAYQKKQWVLGTTYLSCGVGVKMSILLSIPGVSFVLLQAIELERSITMALLVAQTQGLFAYEFVRTHWRAYVYRAFDFGRQFLYKWTVNWRFVPEDIFLSRSFSISLLAAHAALLLLFAWTRWVKPSKKSLPETIQFFMSEMADWRVAEAISDRVTPDYILTTILTSTAIGLLCARSLHYQFYSLVAWSTPFMLWRSGLHPVSIYVLWGAQEWAWNVYPSTNASSGVVVGSLALSLAMLWWGTRTEEQDAVKHEQHEHVE</sequence>
<dbReference type="InParanoid" id="A0A0D1ZZW0"/>
<name>A0A0D1ZZW0_9PEZI</name>
<dbReference type="OrthoDB" id="20028at2759"/>
<evidence type="ECO:0000256" key="10">
    <source>
        <dbReference type="ARBA" id="ARBA00023136"/>
    </source>
</evidence>
<dbReference type="HOGENOM" id="CLU_035382_3_0_1"/>
<evidence type="ECO:0000313" key="16">
    <source>
        <dbReference type="Proteomes" id="UP000053259"/>
    </source>
</evidence>
<comment type="catalytic activity">
    <reaction evidence="12 14">
        <text>an alpha-D-Man-(1-&gt;2)-alpha-D-Man-(1-&gt;2)-alpha-D-Man-(1-&gt;3)-[alpha-D-Man-(1-&gt;6)]-beta-D-Man-(1-&gt;4)-beta-D-GlcNAc-(1-&gt;4)-alpha-D-GlcNAc-diphospho-di-trans,poly-cis-dolichol + a di-trans,poly-cis-dolichyl beta-D-mannosyl phosphate = an alpha-D-Man-(1-&gt;2)-alpha-D-Man-(1-&gt;2)-alpha-D-Man-(1-&gt;3)-[alpha-D-Man-(1-&gt;3)-alpha-D-Man-(1-&gt;6)]-beta-D-Man-(1-&gt;4)-beta-D-GlcNAc-(1-&gt;4)-alpha-D-GlcNAc-diphospho-di-trans,poly-cis-dolichol + a di-trans,poly-cis-dolichyl phosphate + H(+)</text>
        <dbReference type="Rhea" id="RHEA:29527"/>
        <dbReference type="Rhea" id="RHEA-COMP:19498"/>
        <dbReference type="Rhea" id="RHEA-COMP:19501"/>
        <dbReference type="Rhea" id="RHEA-COMP:19516"/>
        <dbReference type="Rhea" id="RHEA-COMP:19517"/>
        <dbReference type="ChEBI" id="CHEBI:15378"/>
        <dbReference type="ChEBI" id="CHEBI:57683"/>
        <dbReference type="ChEBI" id="CHEBI:58211"/>
        <dbReference type="ChEBI" id="CHEBI:132515"/>
        <dbReference type="ChEBI" id="CHEBI:132516"/>
        <dbReference type="EC" id="2.4.1.258"/>
    </reaction>
    <physiologicalReaction direction="left-to-right" evidence="12 14">
        <dbReference type="Rhea" id="RHEA:29528"/>
    </physiologicalReaction>
</comment>
<comment type="function">
    <text evidence="11 14">Dol-P-Man:Man(5)GlcNAc(2)-PP-Dol alpha-1,3-mannosyltransferase that operates in the biosynthetic pathway of dolichol-linked oligosaccharides, the glycan precursors employed in protein asparagine (N)-glycosylation. The assembly of dolichol-linked oligosaccharides begins on the cytosolic side of the endoplasmic reticulum membrane and finishes in its lumen. The sequential addition of sugars to dolichol pyrophosphate produces dolichol-linked oligosaccharides containing fourteen sugars, including two GlcNAcs, nine mannoses and three glucoses. Once assembled, the oligosaccharide is transferred from the lipid to nascent proteins by oligosaccharyltransferases. In the lumen of the endoplasmic reticulum, adds the first dolichyl beta-D-mannosyl phosphate derived mannose in an alpha-1,3 linkage to Man(5)GlcNAc(2)-PP-dolichol to produce Man(6)GlcNAc(2)-PP-dolichol.</text>
</comment>
<evidence type="ECO:0000256" key="3">
    <source>
        <dbReference type="ARBA" id="ARBA00011964"/>
    </source>
</evidence>
<dbReference type="RefSeq" id="XP_016209434.1">
    <property type="nucleotide sequence ID" value="XM_016362694.1"/>
</dbReference>
<dbReference type="PANTHER" id="PTHR12646">
    <property type="entry name" value="NOT56 - RELATED"/>
    <property type="match status" value="1"/>
</dbReference>
<evidence type="ECO:0000256" key="1">
    <source>
        <dbReference type="ARBA" id="ARBA00004477"/>
    </source>
</evidence>
<keyword evidence="7 14" id="KW-0812">Transmembrane</keyword>
<evidence type="ECO:0000256" key="11">
    <source>
        <dbReference type="ARBA" id="ARBA00044743"/>
    </source>
</evidence>
<evidence type="ECO:0000256" key="5">
    <source>
        <dbReference type="ARBA" id="ARBA00022676"/>
    </source>
</evidence>
<keyword evidence="6 14" id="KW-0808">Transferase</keyword>
<dbReference type="EC" id="2.4.1.258" evidence="3 14"/>
<dbReference type="STRING" id="253628.A0A0D1ZZW0"/>
<keyword evidence="9 14" id="KW-1133">Transmembrane helix</keyword>